<keyword evidence="5 13" id="KW-0479">Metal-binding</keyword>
<dbReference type="GO" id="GO:0004521">
    <property type="term" value="F:RNA endonuclease activity"/>
    <property type="evidence" value="ECO:0007669"/>
    <property type="project" value="TreeGrafter"/>
</dbReference>
<evidence type="ECO:0000256" key="4">
    <source>
        <dbReference type="ARBA" id="ARBA00022722"/>
    </source>
</evidence>
<keyword evidence="8" id="KW-0460">Magnesium</keyword>
<dbReference type="InterPro" id="IPR018524">
    <property type="entry name" value="DNA/RNA_endonuclease_AS"/>
</dbReference>
<evidence type="ECO:0000256" key="5">
    <source>
        <dbReference type="ARBA" id="ARBA00022723"/>
    </source>
</evidence>
<evidence type="ECO:0000256" key="11">
    <source>
        <dbReference type="ARBA" id="ARBA00023157"/>
    </source>
</evidence>
<protein>
    <recommendedName>
        <fullName evidence="14">Endonuclease</fullName>
        <ecNumber evidence="14">3.1.30.-</ecNumber>
    </recommendedName>
</protein>
<accession>A0A9P1MWK4</accession>
<evidence type="ECO:0000256" key="6">
    <source>
        <dbReference type="ARBA" id="ARBA00022759"/>
    </source>
</evidence>
<comment type="cofactor">
    <cofactor evidence="1 14">
        <name>Mg(2+)</name>
        <dbReference type="ChEBI" id="CHEBI:18420"/>
    </cofactor>
</comment>
<keyword evidence="10" id="KW-0496">Mitochondrion</keyword>
<keyword evidence="9" id="KW-0809">Transit peptide</keyword>
<dbReference type="GO" id="GO:0005634">
    <property type="term" value="C:nucleus"/>
    <property type="evidence" value="ECO:0007669"/>
    <property type="project" value="TreeGrafter"/>
</dbReference>
<comment type="caution">
    <text evidence="17">The sequence shown here is derived from an EMBL/GenBank/DDBJ whole genome shotgun (WGS) entry which is preliminary data.</text>
</comment>
<dbReference type="OrthoDB" id="5418055at2759"/>
<dbReference type="InterPro" id="IPR020821">
    <property type="entry name" value="ENPP1-3/EXOG-like_nuc-like"/>
</dbReference>
<dbReference type="EC" id="3.1.30.-" evidence="14"/>
<keyword evidence="11" id="KW-1015">Disulfide bond</keyword>
<organism evidence="17 18">
    <name type="scientific">Caenorhabditis angaria</name>
    <dbReference type="NCBI Taxonomy" id="860376"/>
    <lineage>
        <taxon>Eukaryota</taxon>
        <taxon>Metazoa</taxon>
        <taxon>Ecdysozoa</taxon>
        <taxon>Nematoda</taxon>
        <taxon>Chromadorea</taxon>
        <taxon>Rhabditida</taxon>
        <taxon>Rhabditina</taxon>
        <taxon>Rhabditomorpha</taxon>
        <taxon>Rhabditoidea</taxon>
        <taxon>Rhabditidae</taxon>
        <taxon>Peloderinae</taxon>
        <taxon>Caenorhabditis</taxon>
    </lineage>
</organism>
<dbReference type="InterPro" id="IPR044929">
    <property type="entry name" value="DNA/RNA_non-sp_Endonuclease_sf"/>
</dbReference>
<keyword evidence="6 14" id="KW-0255">Endonuclease</keyword>
<feature type="active site" description="Proton acceptor" evidence="12">
    <location>
        <position position="142"/>
    </location>
</feature>
<dbReference type="GO" id="GO:0046872">
    <property type="term" value="F:metal ion binding"/>
    <property type="evidence" value="ECO:0007669"/>
    <property type="project" value="UniProtKB-KW"/>
</dbReference>
<dbReference type="CDD" id="cd00091">
    <property type="entry name" value="NUC"/>
    <property type="match status" value="1"/>
</dbReference>
<evidence type="ECO:0000313" key="18">
    <source>
        <dbReference type="Proteomes" id="UP001152747"/>
    </source>
</evidence>
<comment type="subcellular location">
    <subcellularLocation>
        <location evidence="2">Mitochondrion</location>
    </subcellularLocation>
</comment>
<comment type="similarity">
    <text evidence="3 14">Belongs to the DNA/RNA non-specific endonuclease family.</text>
</comment>
<feature type="binding site" evidence="13">
    <location>
        <position position="174"/>
    </location>
    <ligand>
        <name>Mg(2+)</name>
        <dbReference type="ChEBI" id="CHEBI:18420"/>
        <note>catalytic</note>
    </ligand>
</feature>
<evidence type="ECO:0000256" key="7">
    <source>
        <dbReference type="ARBA" id="ARBA00022801"/>
    </source>
</evidence>
<dbReference type="SMART" id="SM00892">
    <property type="entry name" value="Endonuclease_NS"/>
    <property type="match status" value="1"/>
</dbReference>
<dbReference type="GO" id="GO:0000014">
    <property type="term" value="F:single-stranded DNA endodeoxyribonuclease activity"/>
    <property type="evidence" value="ECO:0007669"/>
    <property type="project" value="TreeGrafter"/>
</dbReference>
<dbReference type="AlphaFoldDB" id="A0A9P1MWK4"/>
<evidence type="ECO:0000256" key="8">
    <source>
        <dbReference type="ARBA" id="ARBA00022842"/>
    </source>
</evidence>
<feature type="domain" description="ENPP1-3/EXOG-like endonuclease/phosphodiesterase" evidence="15">
    <location>
        <begin position="77"/>
        <end position="287"/>
    </location>
</feature>
<gene>
    <name evidence="17" type="ORF">CAMP_LOCUS1216</name>
</gene>
<dbReference type="EMBL" id="CANHGI010000001">
    <property type="protein sequence ID" value="CAI5438579.1"/>
    <property type="molecule type" value="Genomic_DNA"/>
</dbReference>
<evidence type="ECO:0000259" key="16">
    <source>
        <dbReference type="SMART" id="SM00892"/>
    </source>
</evidence>
<keyword evidence="18" id="KW-1185">Reference proteome</keyword>
<evidence type="ECO:0000256" key="14">
    <source>
        <dbReference type="RuleBase" id="RU366055"/>
    </source>
</evidence>
<proteinExistence type="inferred from homology"/>
<evidence type="ECO:0000256" key="9">
    <source>
        <dbReference type="ARBA" id="ARBA00022946"/>
    </source>
</evidence>
<dbReference type="SMART" id="SM00477">
    <property type="entry name" value="NUC"/>
    <property type="match status" value="1"/>
</dbReference>
<sequence length="301" mass="34216">MWKTIVSTSAVAGISFLVGKYSNEQVIRNAQSAENVELKTIGKPQAPIKLDENAMGPSRASEIMKFGFPGFDHIRSYEDFVLSYDRRTRNAHWTLEHLVPERLVRAKDVDRAKSEFRPDTSMHSFFRAENEDFRGSGFDRGHLVAAANHRKNQLALDQTFFLTNISPQVGKGFNRDKWNDLEIYTRKVARKALNTYVVTGPLFLPKTFEDGKNYVKYQVIGKNNVAVPTHYFKVLLLETSPNNYELECFILPNAVIPDSTELSTFHVPLEAIEKAAGLLIFEKLPKGLIKKINGKSTSKFW</sequence>
<name>A0A9P1MWK4_9PELO</name>
<evidence type="ECO:0000256" key="2">
    <source>
        <dbReference type="ARBA" id="ARBA00004173"/>
    </source>
</evidence>
<dbReference type="GO" id="GO:0006309">
    <property type="term" value="P:apoptotic DNA fragmentation"/>
    <property type="evidence" value="ECO:0007669"/>
    <property type="project" value="TreeGrafter"/>
</dbReference>
<evidence type="ECO:0000259" key="15">
    <source>
        <dbReference type="SMART" id="SM00477"/>
    </source>
</evidence>
<dbReference type="Gene3D" id="3.40.570.10">
    <property type="entry name" value="Extracellular Endonuclease, subunit A"/>
    <property type="match status" value="1"/>
</dbReference>
<evidence type="ECO:0000313" key="17">
    <source>
        <dbReference type="EMBL" id="CAI5438579.1"/>
    </source>
</evidence>
<dbReference type="GO" id="GO:0003676">
    <property type="term" value="F:nucleic acid binding"/>
    <property type="evidence" value="ECO:0007669"/>
    <property type="project" value="InterPro"/>
</dbReference>
<dbReference type="InterPro" id="IPR044925">
    <property type="entry name" value="His-Me_finger_sf"/>
</dbReference>
<feature type="domain" description="DNA/RNA non-specific endonuclease/pyrophosphatase/phosphodiesterase" evidence="16">
    <location>
        <begin position="76"/>
        <end position="287"/>
    </location>
</feature>
<dbReference type="InterPro" id="IPR001604">
    <property type="entry name" value="Endo_G_ENPP1-like_dom"/>
</dbReference>
<dbReference type="PANTHER" id="PTHR13966">
    <property type="entry name" value="ENDONUCLEASE RELATED"/>
    <property type="match status" value="1"/>
</dbReference>
<evidence type="ECO:0000256" key="3">
    <source>
        <dbReference type="ARBA" id="ARBA00010052"/>
    </source>
</evidence>
<dbReference type="Pfam" id="PF01223">
    <property type="entry name" value="Endonuclease_NS"/>
    <property type="match status" value="1"/>
</dbReference>
<evidence type="ECO:0000256" key="12">
    <source>
        <dbReference type="PIRSR" id="PIRSR640255-1"/>
    </source>
</evidence>
<reference evidence="17" key="1">
    <citation type="submission" date="2022-11" db="EMBL/GenBank/DDBJ databases">
        <authorList>
            <person name="Kikuchi T."/>
        </authorList>
    </citation>
    <scope>NUCLEOTIDE SEQUENCE</scope>
    <source>
        <strain evidence="17">PS1010</strain>
    </source>
</reference>
<evidence type="ECO:0000256" key="13">
    <source>
        <dbReference type="PIRSR" id="PIRSR640255-2"/>
    </source>
</evidence>
<keyword evidence="7 14" id="KW-0378">Hydrolase</keyword>
<dbReference type="InterPro" id="IPR040255">
    <property type="entry name" value="Non-specific_endonuclease"/>
</dbReference>
<dbReference type="PANTHER" id="PTHR13966:SF5">
    <property type="entry name" value="ENDONUCLEASE G, MITOCHONDRIAL"/>
    <property type="match status" value="1"/>
</dbReference>
<evidence type="ECO:0000256" key="10">
    <source>
        <dbReference type="ARBA" id="ARBA00023128"/>
    </source>
</evidence>
<dbReference type="FunFam" id="3.40.570.10:FF:000002">
    <property type="entry name" value="Endonuclease G, mitochondrial"/>
    <property type="match status" value="1"/>
</dbReference>
<dbReference type="PROSITE" id="PS01070">
    <property type="entry name" value="NUCLEASE_NON_SPEC"/>
    <property type="match status" value="1"/>
</dbReference>
<dbReference type="Proteomes" id="UP001152747">
    <property type="component" value="Unassembled WGS sequence"/>
</dbReference>
<dbReference type="GO" id="GO:0005743">
    <property type="term" value="C:mitochondrial inner membrane"/>
    <property type="evidence" value="ECO:0007669"/>
    <property type="project" value="TreeGrafter"/>
</dbReference>
<keyword evidence="4 14" id="KW-0540">Nuclease</keyword>
<dbReference type="SUPFAM" id="SSF54060">
    <property type="entry name" value="His-Me finger endonucleases"/>
    <property type="match status" value="1"/>
</dbReference>
<evidence type="ECO:0000256" key="1">
    <source>
        <dbReference type="ARBA" id="ARBA00001946"/>
    </source>
</evidence>